<evidence type="ECO:0000256" key="2">
    <source>
        <dbReference type="ARBA" id="ARBA00006706"/>
    </source>
</evidence>
<gene>
    <name evidence="8" type="ORF">A3E36_04255</name>
</gene>
<dbReference type="Proteomes" id="UP000177941">
    <property type="component" value="Unassembled WGS sequence"/>
</dbReference>
<organism evidence="8 9">
    <name type="scientific">Candidatus Andersenbacteria bacterium RIFCSPHIGHO2_12_FULL_45_11b</name>
    <dbReference type="NCBI Taxonomy" id="1797282"/>
    <lineage>
        <taxon>Bacteria</taxon>
        <taxon>Candidatus Anderseniibacteriota</taxon>
    </lineage>
</organism>
<evidence type="ECO:0000256" key="6">
    <source>
        <dbReference type="ARBA" id="ARBA00023229"/>
    </source>
</evidence>
<keyword evidence="6" id="KW-0414">Isoprene biosynthesis</keyword>
<evidence type="ECO:0000313" key="9">
    <source>
        <dbReference type="Proteomes" id="UP000177941"/>
    </source>
</evidence>
<dbReference type="GO" id="GO:0046872">
    <property type="term" value="F:metal ion binding"/>
    <property type="evidence" value="ECO:0007669"/>
    <property type="project" value="UniProtKB-KW"/>
</dbReference>
<dbReference type="AlphaFoldDB" id="A0A1G1X7N0"/>
<proteinExistence type="inferred from homology"/>
<dbReference type="FunFam" id="1.10.600.10:FF:000001">
    <property type="entry name" value="Geranylgeranyl diphosphate synthase"/>
    <property type="match status" value="1"/>
</dbReference>
<keyword evidence="5" id="KW-0460">Magnesium</keyword>
<dbReference type="InterPro" id="IPR000092">
    <property type="entry name" value="Polyprenyl_synt"/>
</dbReference>
<dbReference type="PROSITE" id="PS00723">
    <property type="entry name" value="POLYPRENYL_SYNTHASE_1"/>
    <property type="match status" value="1"/>
</dbReference>
<dbReference type="SFLD" id="SFLDG01017">
    <property type="entry name" value="Polyprenyl_Transferase_Like"/>
    <property type="match status" value="1"/>
</dbReference>
<evidence type="ECO:0000256" key="7">
    <source>
        <dbReference type="RuleBase" id="RU004466"/>
    </source>
</evidence>
<dbReference type="PROSITE" id="PS00444">
    <property type="entry name" value="POLYPRENYL_SYNTHASE_2"/>
    <property type="match status" value="1"/>
</dbReference>
<name>A0A1G1X7N0_9BACT</name>
<reference evidence="8 9" key="1">
    <citation type="journal article" date="2016" name="Nat. Commun.">
        <title>Thousands of microbial genomes shed light on interconnected biogeochemical processes in an aquifer system.</title>
        <authorList>
            <person name="Anantharaman K."/>
            <person name="Brown C.T."/>
            <person name="Hug L.A."/>
            <person name="Sharon I."/>
            <person name="Castelle C.J."/>
            <person name="Probst A.J."/>
            <person name="Thomas B.C."/>
            <person name="Singh A."/>
            <person name="Wilkins M.J."/>
            <person name="Karaoz U."/>
            <person name="Brodie E.L."/>
            <person name="Williams K.H."/>
            <person name="Hubbard S.S."/>
            <person name="Banfield J.F."/>
        </authorList>
    </citation>
    <scope>NUCLEOTIDE SEQUENCE [LARGE SCALE GENOMIC DNA]</scope>
</reference>
<evidence type="ECO:0000256" key="1">
    <source>
        <dbReference type="ARBA" id="ARBA00001946"/>
    </source>
</evidence>
<keyword evidence="3 7" id="KW-0808">Transferase</keyword>
<dbReference type="PANTHER" id="PTHR43281">
    <property type="entry name" value="FARNESYL DIPHOSPHATE SYNTHASE"/>
    <property type="match status" value="1"/>
</dbReference>
<evidence type="ECO:0008006" key="10">
    <source>
        <dbReference type="Google" id="ProtNLM"/>
    </source>
</evidence>
<comment type="similarity">
    <text evidence="2 7">Belongs to the FPP/GGPP synthase family.</text>
</comment>
<dbReference type="InterPro" id="IPR033749">
    <property type="entry name" value="Polyprenyl_synt_CS"/>
</dbReference>
<comment type="cofactor">
    <cofactor evidence="1">
        <name>Mg(2+)</name>
        <dbReference type="ChEBI" id="CHEBI:18420"/>
    </cofactor>
</comment>
<comment type="caution">
    <text evidence="8">The sequence shown here is derived from an EMBL/GenBank/DDBJ whole genome shotgun (WGS) entry which is preliminary data.</text>
</comment>
<protein>
    <recommendedName>
        <fullName evidence="10">Polyprenyl synthetase</fullName>
    </recommendedName>
</protein>
<dbReference type="Gene3D" id="1.10.600.10">
    <property type="entry name" value="Farnesyl Diphosphate Synthase"/>
    <property type="match status" value="1"/>
</dbReference>
<accession>A0A1G1X7N0</accession>
<evidence type="ECO:0000256" key="4">
    <source>
        <dbReference type="ARBA" id="ARBA00022723"/>
    </source>
</evidence>
<dbReference type="GO" id="GO:0016114">
    <property type="term" value="P:terpenoid biosynthetic process"/>
    <property type="evidence" value="ECO:0007669"/>
    <property type="project" value="UniProtKB-ARBA"/>
</dbReference>
<evidence type="ECO:0000313" key="8">
    <source>
        <dbReference type="EMBL" id="OGY36003.1"/>
    </source>
</evidence>
<keyword evidence="4" id="KW-0479">Metal-binding</keyword>
<sequence length="263" mass="28575">MNEILQLIDAQLDELLPAETDNPTLLHAAMRYSVFSGGKRIRPVLCVAVCEALGGSVQDALVASCAIEILHTYTLIHDDLPAMDDDDMRRGKPSCHKKFNEATAILAGDALLTLAFEWLGGTGNVQPVVDLARASGSLGIIAGQQDDMTMKNSTPSKAQFLEMQRKKTAILFSVSCGIGARCAKAGNDQIAHAQLFGETLGRAFQLFDDLCDNDPVTMSVIGREETMKLAEKYKADSYNELSAFASEATQLRDIIDFTYSSFK</sequence>
<dbReference type="SUPFAM" id="SSF48576">
    <property type="entry name" value="Terpenoid synthases"/>
    <property type="match status" value="1"/>
</dbReference>
<dbReference type="Pfam" id="PF00348">
    <property type="entry name" value="polyprenyl_synt"/>
    <property type="match status" value="1"/>
</dbReference>
<dbReference type="SFLD" id="SFLDS00005">
    <property type="entry name" value="Isoprenoid_Synthase_Type_I"/>
    <property type="match status" value="1"/>
</dbReference>
<dbReference type="GO" id="GO:0004659">
    <property type="term" value="F:prenyltransferase activity"/>
    <property type="evidence" value="ECO:0007669"/>
    <property type="project" value="InterPro"/>
</dbReference>
<dbReference type="PANTHER" id="PTHR43281:SF1">
    <property type="entry name" value="FARNESYL DIPHOSPHATE SYNTHASE"/>
    <property type="match status" value="1"/>
</dbReference>
<dbReference type="EMBL" id="MHHS01000040">
    <property type="protein sequence ID" value="OGY36003.1"/>
    <property type="molecule type" value="Genomic_DNA"/>
</dbReference>
<dbReference type="InterPro" id="IPR008949">
    <property type="entry name" value="Isoprenoid_synthase_dom_sf"/>
</dbReference>
<evidence type="ECO:0000256" key="3">
    <source>
        <dbReference type="ARBA" id="ARBA00022679"/>
    </source>
</evidence>
<evidence type="ECO:0000256" key="5">
    <source>
        <dbReference type="ARBA" id="ARBA00022842"/>
    </source>
</evidence>
<dbReference type="CDD" id="cd00685">
    <property type="entry name" value="Trans_IPPS_HT"/>
    <property type="match status" value="1"/>
</dbReference>